<keyword evidence="1" id="KW-0472">Membrane</keyword>
<evidence type="ECO:0000256" key="1">
    <source>
        <dbReference type="SAM" id="Phobius"/>
    </source>
</evidence>
<dbReference type="AlphaFoldDB" id="A0AAW1M7U3"/>
<dbReference type="Proteomes" id="UP001443914">
    <property type="component" value="Unassembled WGS sequence"/>
</dbReference>
<feature type="chain" id="PRO_5043968352" description="Transmembrane protein" evidence="2">
    <location>
        <begin position="28"/>
        <end position="71"/>
    </location>
</feature>
<protein>
    <recommendedName>
        <fullName evidence="5">Transmembrane protein</fullName>
    </recommendedName>
</protein>
<proteinExistence type="predicted"/>
<organism evidence="3 4">
    <name type="scientific">Saponaria officinalis</name>
    <name type="common">Common soapwort</name>
    <name type="synonym">Lychnis saponaria</name>
    <dbReference type="NCBI Taxonomy" id="3572"/>
    <lineage>
        <taxon>Eukaryota</taxon>
        <taxon>Viridiplantae</taxon>
        <taxon>Streptophyta</taxon>
        <taxon>Embryophyta</taxon>
        <taxon>Tracheophyta</taxon>
        <taxon>Spermatophyta</taxon>
        <taxon>Magnoliopsida</taxon>
        <taxon>eudicotyledons</taxon>
        <taxon>Gunneridae</taxon>
        <taxon>Pentapetalae</taxon>
        <taxon>Caryophyllales</taxon>
        <taxon>Caryophyllaceae</taxon>
        <taxon>Caryophylleae</taxon>
        <taxon>Saponaria</taxon>
    </lineage>
</organism>
<keyword evidence="4" id="KW-1185">Reference proteome</keyword>
<reference evidence="3" key="1">
    <citation type="submission" date="2024-03" db="EMBL/GenBank/DDBJ databases">
        <title>WGS assembly of Saponaria officinalis var. Norfolk2.</title>
        <authorList>
            <person name="Jenkins J."/>
            <person name="Shu S."/>
            <person name="Grimwood J."/>
            <person name="Barry K."/>
            <person name="Goodstein D."/>
            <person name="Schmutz J."/>
            <person name="Leebens-Mack J."/>
            <person name="Osbourn A."/>
        </authorList>
    </citation>
    <scope>NUCLEOTIDE SEQUENCE [LARGE SCALE GENOMIC DNA]</scope>
    <source>
        <strain evidence="3">JIC</strain>
    </source>
</reference>
<evidence type="ECO:0000313" key="3">
    <source>
        <dbReference type="EMBL" id="KAK9742160.1"/>
    </source>
</evidence>
<sequence length="71" mass="7226">MAKTTHQFTFVANILVIVSLLCSAAMAAEAPAPSPTSASSPAIAGGVVAAVTAVFFGSILKICRFKSENKI</sequence>
<name>A0AAW1M7U3_SAPOF</name>
<keyword evidence="1" id="KW-1133">Transmembrane helix</keyword>
<keyword evidence="1" id="KW-0812">Transmembrane</keyword>
<accession>A0AAW1M7U3</accession>
<keyword evidence="2" id="KW-0732">Signal</keyword>
<gene>
    <name evidence="3" type="ORF">RND81_03G152200</name>
</gene>
<evidence type="ECO:0000256" key="2">
    <source>
        <dbReference type="SAM" id="SignalP"/>
    </source>
</evidence>
<evidence type="ECO:0000313" key="4">
    <source>
        <dbReference type="Proteomes" id="UP001443914"/>
    </source>
</evidence>
<evidence type="ECO:0008006" key="5">
    <source>
        <dbReference type="Google" id="ProtNLM"/>
    </source>
</evidence>
<dbReference type="EMBL" id="JBDFQZ010000003">
    <property type="protein sequence ID" value="KAK9742160.1"/>
    <property type="molecule type" value="Genomic_DNA"/>
</dbReference>
<feature type="signal peptide" evidence="2">
    <location>
        <begin position="1"/>
        <end position="27"/>
    </location>
</feature>
<comment type="caution">
    <text evidence="3">The sequence shown here is derived from an EMBL/GenBank/DDBJ whole genome shotgun (WGS) entry which is preliminary data.</text>
</comment>
<feature type="transmembrane region" description="Helical" evidence="1">
    <location>
        <begin position="43"/>
        <end position="63"/>
    </location>
</feature>